<dbReference type="Proteomes" id="UP001596037">
    <property type="component" value="Unassembled WGS sequence"/>
</dbReference>
<feature type="compositionally biased region" description="Low complexity" evidence="1">
    <location>
        <begin position="175"/>
        <end position="184"/>
    </location>
</feature>
<proteinExistence type="predicted"/>
<dbReference type="EMBL" id="JBHSMF010000006">
    <property type="protein sequence ID" value="MFC5498348.1"/>
    <property type="molecule type" value="Genomic_DNA"/>
</dbReference>
<dbReference type="RefSeq" id="WP_376850403.1">
    <property type="nucleotide sequence ID" value="NZ_JBHSMF010000006.1"/>
</dbReference>
<feature type="region of interest" description="Disordered" evidence="1">
    <location>
        <begin position="175"/>
        <end position="199"/>
    </location>
</feature>
<evidence type="ECO:0000256" key="1">
    <source>
        <dbReference type="SAM" id="MobiDB-lite"/>
    </source>
</evidence>
<feature type="compositionally biased region" description="Pro residues" evidence="1">
    <location>
        <begin position="185"/>
        <end position="199"/>
    </location>
</feature>
<sequence length="199" mass="21313">MATQSPFPFLDGLFRQLSNGLKPPPWLVEEVQRRLVLMLNHVLMQEPEAQARLVRQTGRVVEARWRSFTMRLVATPAGLLDLATPSAAPDLTLTLVEESPWQLAQAAARGDKPPVRIAGDVQFAAEINWLVDHVRWDMEEDLSRLIGDAPAHAVGQGMRRITEALRKFASAAPVAGAGSSGAAGTPPPAAPAPPGPPGA</sequence>
<evidence type="ECO:0008006" key="4">
    <source>
        <dbReference type="Google" id="ProtNLM"/>
    </source>
</evidence>
<dbReference type="PANTHER" id="PTHR38693">
    <property type="entry name" value="UBIQUINONE BIOSYNTHESIS PROTEIN UBIJ"/>
    <property type="match status" value="1"/>
</dbReference>
<organism evidence="2 3">
    <name type="scientific">Caenimonas terrae</name>
    <dbReference type="NCBI Taxonomy" id="696074"/>
    <lineage>
        <taxon>Bacteria</taxon>
        <taxon>Pseudomonadati</taxon>
        <taxon>Pseudomonadota</taxon>
        <taxon>Betaproteobacteria</taxon>
        <taxon>Burkholderiales</taxon>
        <taxon>Comamonadaceae</taxon>
        <taxon>Caenimonas</taxon>
    </lineage>
</organism>
<accession>A0ABW0NEM0</accession>
<protein>
    <recommendedName>
        <fullName evidence="4">Ubiquinone biosynthesis protein UbiJ</fullName>
    </recommendedName>
</protein>
<gene>
    <name evidence="2" type="ORF">ACFPOE_12455</name>
</gene>
<dbReference type="InterPro" id="IPR038989">
    <property type="entry name" value="UbiJ"/>
</dbReference>
<name>A0ABW0NEM0_9BURK</name>
<comment type="caution">
    <text evidence="2">The sequence shown here is derived from an EMBL/GenBank/DDBJ whole genome shotgun (WGS) entry which is preliminary data.</text>
</comment>
<reference evidence="3" key="1">
    <citation type="journal article" date="2019" name="Int. J. Syst. Evol. Microbiol.">
        <title>The Global Catalogue of Microorganisms (GCM) 10K type strain sequencing project: providing services to taxonomists for standard genome sequencing and annotation.</title>
        <authorList>
            <consortium name="The Broad Institute Genomics Platform"/>
            <consortium name="The Broad Institute Genome Sequencing Center for Infectious Disease"/>
            <person name="Wu L."/>
            <person name="Ma J."/>
        </authorList>
    </citation>
    <scope>NUCLEOTIDE SEQUENCE [LARGE SCALE GENOMIC DNA]</scope>
    <source>
        <strain evidence="3">CCUG 57401</strain>
    </source>
</reference>
<evidence type="ECO:0000313" key="3">
    <source>
        <dbReference type="Proteomes" id="UP001596037"/>
    </source>
</evidence>
<evidence type="ECO:0000313" key="2">
    <source>
        <dbReference type="EMBL" id="MFC5498348.1"/>
    </source>
</evidence>
<keyword evidence="3" id="KW-1185">Reference proteome</keyword>
<dbReference type="PANTHER" id="PTHR38693:SF1">
    <property type="entry name" value="UBIQUINONE BIOSYNTHESIS ACCESSORY FACTOR UBIJ"/>
    <property type="match status" value="1"/>
</dbReference>